<keyword evidence="2" id="KW-1185">Reference proteome</keyword>
<proteinExistence type="predicted"/>
<dbReference type="Proteomes" id="UP001062846">
    <property type="component" value="Chromosome 6"/>
</dbReference>
<dbReference type="EMBL" id="CM046393">
    <property type="protein sequence ID" value="KAI8551761.1"/>
    <property type="molecule type" value="Genomic_DNA"/>
</dbReference>
<accession>A0ACC0NFI0</accession>
<evidence type="ECO:0000313" key="2">
    <source>
        <dbReference type="Proteomes" id="UP001062846"/>
    </source>
</evidence>
<organism evidence="1 2">
    <name type="scientific">Rhododendron molle</name>
    <name type="common">Chinese azalea</name>
    <name type="synonym">Azalea mollis</name>
    <dbReference type="NCBI Taxonomy" id="49168"/>
    <lineage>
        <taxon>Eukaryota</taxon>
        <taxon>Viridiplantae</taxon>
        <taxon>Streptophyta</taxon>
        <taxon>Embryophyta</taxon>
        <taxon>Tracheophyta</taxon>
        <taxon>Spermatophyta</taxon>
        <taxon>Magnoliopsida</taxon>
        <taxon>eudicotyledons</taxon>
        <taxon>Gunneridae</taxon>
        <taxon>Pentapetalae</taxon>
        <taxon>asterids</taxon>
        <taxon>Ericales</taxon>
        <taxon>Ericaceae</taxon>
        <taxon>Ericoideae</taxon>
        <taxon>Rhodoreae</taxon>
        <taxon>Rhododendron</taxon>
    </lineage>
</organism>
<gene>
    <name evidence="1" type="ORF">RHMOL_Rhmol06G0211800</name>
</gene>
<reference evidence="1" key="1">
    <citation type="submission" date="2022-02" db="EMBL/GenBank/DDBJ databases">
        <title>Plant Genome Project.</title>
        <authorList>
            <person name="Zhang R.-G."/>
        </authorList>
    </citation>
    <scope>NUCLEOTIDE SEQUENCE</scope>
    <source>
        <strain evidence="1">AT1</strain>
    </source>
</reference>
<sequence length="236" mass="25042">MIVEERTSRVAPNGRSKRRIVSTNQTVINSDVYMNLEVSSSSMENIPIEEVFKQLKCTREGSPSHDRGSPPPPKTQTSHHWSGLRWSVTDLGKPAITGPASSGPVVQPYLDLSGPVNHLRAIYTAQPISSHGSHHKVWPPAGHQKQQPRPPANSSSSNGQGRTGGYVSGSAPCRSEATTGHLVRPPSTTPSPAAVGPNTNPGRQVGQPRAGRSGSAMGVALVRNLMGRSYGSFCST</sequence>
<comment type="caution">
    <text evidence="1">The sequence shown here is derived from an EMBL/GenBank/DDBJ whole genome shotgun (WGS) entry which is preliminary data.</text>
</comment>
<name>A0ACC0NFI0_RHOML</name>
<evidence type="ECO:0000313" key="1">
    <source>
        <dbReference type="EMBL" id="KAI8551761.1"/>
    </source>
</evidence>
<protein>
    <submittedName>
        <fullName evidence="1">Uncharacterized protein</fullName>
    </submittedName>
</protein>